<dbReference type="InterPro" id="IPR012337">
    <property type="entry name" value="RNaseH-like_sf"/>
</dbReference>
<comment type="function">
    <text evidence="10">Endonuclease that specifically degrades the RNA of RNA-DNA hybrids.</text>
</comment>
<feature type="binding site" evidence="10">
    <location>
        <position position="74"/>
    </location>
    <ligand>
        <name>Mg(2+)</name>
        <dbReference type="ChEBI" id="CHEBI:18420"/>
        <label>1</label>
    </ligand>
</feature>
<evidence type="ECO:0000256" key="4">
    <source>
        <dbReference type="ARBA" id="ARBA00012180"/>
    </source>
</evidence>
<feature type="binding site" evidence="10">
    <location>
        <position position="48"/>
    </location>
    <ligand>
        <name>Mg(2+)</name>
        <dbReference type="ChEBI" id="CHEBI:18420"/>
        <label>1</label>
    </ligand>
</feature>
<dbReference type="InterPro" id="IPR036397">
    <property type="entry name" value="RNaseH_sf"/>
</dbReference>
<sequence length="151" mass="17310">MSKKIEIWTDGACKGNPGVGGWGALIILDDVEVELKGAEEETTNNRMELTAVIMSLKYIEDNFEDVDELIIHVDSQYVMNPFVQNWLENWQKQGWKTASKTPVKNKDLWQELIKLVDKLNPKWNWVRGHCGIAENERADELANLAIKNLNN</sequence>
<dbReference type="HAMAP" id="MF_00042">
    <property type="entry name" value="RNase_H"/>
    <property type="match status" value="1"/>
</dbReference>
<proteinExistence type="inferred from homology"/>
<evidence type="ECO:0000256" key="1">
    <source>
        <dbReference type="ARBA" id="ARBA00000077"/>
    </source>
</evidence>
<dbReference type="EMBL" id="CP003264">
    <property type="protein sequence ID" value="AFN36422.1"/>
    <property type="molecule type" value="Genomic_DNA"/>
</dbReference>
<evidence type="ECO:0000256" key="7">
    <source>
        <dbReference type="ARBA" id="ARBA00022759"/>
    </source>
</evidence>
<keyword evidence="7 10" id="KW-0255">Endonuclease</keyword>
<dbReference type="SUPFAM" id="SSF53098">
    <property type="entry name" value="Ribonuclease H-like"/>
    <property type="match status" value="1"/>
</dbReference>
<evidence type="ECO:0000256" key="3">
    <source>
        <dbReference type="ARBA" id="ARBA00011245"/>
    </source>
</evidence>
<comment type="similarity">
    <text evidence="2 10">Belongs to the RNase H family.</text>
</comment>
<dbReference type="PANTHER" id="PTHR10642:SF26">
    <property type="entry name" value="RIBONUCLEASE H1"/>
    <property type="match status" value="1"/>
</dbReference>
<comment type="catalytic activity">
    <reaction evidence="1 10">
        <text>Endonucleolytic cleavage to 5'-phosphomonoester.</text>
        <dbReference type="EC" id="3.1.26.4"/>
    </reaction>
</comment>
<keyword evidence="5 10" id="KW-0540">Nuclease</keyword>
<evidence type="ECO:0000313" key="13">
    <source>
        <dbReference type="Proteomes" id="UP000003121"/>
    </source>
</evidence>
<feature type="binding site" evidence="10">
    <location>
        <position position="139"/>
    </location>
    <ligand>
        <name>Mg(2+)</name>
        <dbReference type="ChEBI" id="CHEBI:18420"/>
        <label>2</label>
    </ligand>
</feature>
<gene>
    <name evidence="10 12" type="primary">rnhA</name>
    <name evidence="12" type="ORF">KUI_1372</name>
</gene>
<evidence type="ECO:0000256" key="5">
    <source>
        <dbReference type="ARBA" id="ARBA00022722"/>
    </source>
</evidence>
<protein>
    <recommendedName>
        <fullName evidence="4 10">Ribonuclease H</fullName>
        <shortName evidence="10">RNase H</shortName>
        <ecNumber evidence="4 10">3.1.26.4</ecNumber>
    </recommendedName>
</protein>
<comment type="subcellular location">
    <subcellularLocation>
        <location evidence="10">Cytoplasm</location>
    </subcellularLocation>
</comment>
<accession>A0ABM5NBT2</accession>
<feature type="domain" description="RNase H type-1" evidence="11">
    <location>
        <begin position="1"/>
        <end position="147"/>
    </location>
</feature>
<dbReference type="RefSeq" id="WP_014840594.1">
    <property type="nucleotide sequence ID" value="NC_018108.1"/>
</dbReference>
<evidence type="ECO:0000256" key="8">
    <source>
        <dbReference type="ARBA" id="ARBA00022801"/>
    </source>
</evidence>
<evidence type="ECO:0000256" key="9">
    <source>
        <dbReference type="ARBA" id="ARBA00022842"/>
    </source>
</evidence>
<dbReference type="NCBIfam" id="NF001236">
    <property type="entry name" value="PRK00203.1"/>
    <property type="match status" value="1"/>
</dbReference>
<dbReference type="GO" id="GO:0004523">
    <property type="term" value="F:RNA-DNA hybrid ribonuclease activity"/>
    <property type="evidence" value="ECO:0007669"/>
    <property type="project" value="UniProtKB-EC"/>
</dbReference>
<keyword evidence="6 10" id="KW-0479">Metal-binding</keyword>
<name>A0ABM5NBT2_9BURK</name>
<dbReference type="Pfam" id="PF00075">
    <property type="entry name" value="RNase_H"/>
    <property type="match status" value="1"/>
</dbReference>
<evidence type="ECO:0000259" key="11">
    <source>
        <dbReference type="PROSITE" id="PS50879"/>
    </source>
</evidence>
<keyword evidence="8 10" id="KW-0378">Hydrolase</keyword>
<keyword evidence="10" id="KW-0963">Cytoplasm</keyword>
<evidence type="ECO:0000313" key="12">
    <source>
        <dbReference type="EMBL" id="AFN36422.1"/>
    </source>
</evidence>
<comment type="subunit">
    <text evidence="3 10">Monomer.</text>
</comment>
<dbReference type="InterPro" id="IPR002156">
    <property type="entry name" value="RNaseH_domain"/>
</dbReference>
<dbReference type="InterPro" id="IPR022892">
    <property type="entry name" value="RNaseHI"/>
</dbReference>
<evidence type="ECO:0000256" key="10">
    <source>
        <dbReference type="HAMAP-Rule" id="MF_00042"/>
    </source>
</evidence>
<evidence type="ECO:0000256" key="2">
    <source>
        <dbReference type="ARBA" id="ARBA00005300"/>
    </source>
</evidence>
<feature type="binding site" evidence="10">
    <location>
        <position position="10"/>
    </location>
    <ligand>
        <name>Mg(2+)</name>
        <dbReference type="ChEBI" id="CHEBI:18420"/>
        <label>2</label>
    </ligand>
</feature>
<dbReference type="PANTHER" id="PTHR10642">
    <property type="entry name" value="RIBONUCLEASE H1"/>
    <property type="match status" value="1"/>
</dbReference>
<evidence type="ECO:0000256" key="6">
    <source>
        <dbReference type="ARBA" id="ARBA00022723"/>
    </source>
</evidence>
<keyword evidence="9 10" id="KW-0460">Magnesium</keyword>
<dbReference type="PROSITE" id="PS50879">
    <property type="entry name" value="RNASE_H_1"/>
    <property type="match status" value="1"/>
</dbReference>
<dbReference type="InterPro" id="IPR050092">
    <property type="entry name" value="RNase_H"/>
</dbReference>
<comment type="cofactor">
    <cofactor evidence="10">
        <name>Mg(2+)</name>
        <dbReference type="ChEBI" id="CHEBI:18420"/>
    </cofactor>
    <text evidence="10">Binds 1 Mg(2+) ion per subunit. May bind a second metal ion at a regulatory site, or after substrate binding.</text>
</comment>
<dbReference type="CDD" id="cd09278">
    <property type="entry name" value="RNase_HI_prokaryote_like"/>
    <property type="match status" value="1"/>
</dbReference>
<reference evidence="12 13" key="1">
    <citation type="journal article" date="2012" name="Vet. Microbiol.">
        <title>Comparative genomic analyses of the Taylorellae.</title>
        <authorList>
            <person name="Hauser H."/>
            <person name="Richter D.C."/>
            <person name="van Tonder A."/>
            <person name="Clark L."/>
            <person name="Preston A."/>
        </authorList>
    </citation>
    <scope>NUCLEOTIDE SEQUENCE [LARGE SCALE GENOMIC DNA]</scope>
    <source>
        <strain evidence="12 13">ATCC 35865</strain>
    </source>
</reference>
<organism evidence="12 13">
    <name type="scientific">Taylorella equigenitalis ATCC 35865</name>
    <dbReference type="NCBI Taxonomy" id="743973"/>
    <lineage>
        <taxon>Bacteria</taxon>
        <taxon>Pseudomonadati</taxon>
        <taxon>Pseudomonadota</taxon>
        <taxon>Betaproteobacteria</taxon>
        <taxon>Burkholderiales</taxon>
        <taxon>Alcaligenaceae</taxon>
        <taxon>Taylorella</taxon>
    </lineage>
</organism>
<dbReference type="EC" id="3.1.26.4" evidence="4 10"/>
<feature type="binding site" evidence="10">
    <location>
        <position position="10"/>
    </location>
    <ligand>
        <name>Mg(2+)</name>
        <dbReference type="ChEBI" id="CHEBI:18420"/>
        <label>1</label>
    </ligand>
</feature>
<dbReference type="Proteomes" id="UP000003121">
    <property type="component" value="Chromosome"/>
</dbReference>
<dbReference type="Gene3D" id="3.30.420.10">
    <property type="entry name" value="Ribonuclease H-like superfamily/Ribonuclease H"/>
    <property type="match status" value="1"/>
</dbReference>
<keyword evidence="13" id="KW-1185">Reference proteome</keyword>